<protein>
    <recommendedName>
        <fullName evidence="4">Carboxypeptidase regulatory-like domain-containing protein</fullName>
    </recommendedName>
</protein>
<comment type="caution">
    <text evidence="2">The sequence shown here is derived from an EMBL/GenBank/DDBJ whole genome shotgun (WGS) entry which is preliminary data.</text>
</comment>
<sequence length="933" mass="103974">MPKCLNLFNFLIFCVIICVTTGQCLAQAPTRGQLNTIITTVNTTTEKLGIEKLYLQTDKPTYNTGDTLWFKAYLVDASSLSSSLKSGLLYIELASDSNRLVQRMMLPVYRGLTLGSIVLNPDDMPQGGYTLKAYTNWMRNFGEEIIYQKHFYVANPNADNWLINYNANAAKLNGKENVKLKLNINQLDNDPVRVREMQLRLTDGKRTLLKSDVQTDVAGLLDVNFDLPEKANAKNLSVSLKDMRKGAGNRVLNMPLLLNRPQNIDVQFMPEGGNLVAGLAAHVAFKAVSEDGLGINISGTIFDSKNNKVADFSSAHKGMGTFDFLPVANEVYTAKVKLADGTLKNITLPIVAVKGISLTVKNPYKADSCEVWVYGSADSTVINRQYYLIAQARGIACYGASFKLGNRPAKFTMAKNLFPTGVVRFMLVGADKTLLNERLAYIDHADDLRIKISPGKPTYNRRDSVSMNLEVTDKNGAPVLGSFSLAVTDDGQVKIDTLTQSRISTYLHLSSDLSGPIEDPGYYNNPLASAQKWQNMDNLLLTQGWVGYNWNNYFKSAPAFAFQPEREFSIRGKVTNVFNKPVAKSGITLLSKKPFLLADTVSNDKGNFIFTGIYPADTAVFFLQAKNKRGKSFNVGIEVEEFVPPVFKAPAERLVPWYVNIDTARRQLVTKQKQLKDNQERISKGTLLKAVEVKAKKVVKGSKNLNGAGGSDIIIDEETIIKSGRTNLRQLLEKRVKGFYLKTGKNFFRSYVINNVTMHLVIDGVEIDWFFDPEGSVEYFRFYDQYLDYYDAEEIKGIEVMTSSQYSSSYFSQFIQPKNPMASPFDHCFVEVTTRSGHGPFMKKAVGTYVYRPMPFALPKAFYSPKYKPNSVPDMTDIRSTIHWEPNVVTDKNGKATLNFYTADNAGKYSVVVEGTDLQGSVGSNTAVIKVNK</sequence>
<evidence type="ECO:0008006" key="4">
    <source>
        <dbReference type="Google" id="ProtNLM"/>
    </source>
</evidence>
<organism evidence="2 3">
    <name type="scientific">Mucilaginibacter terrae</name>
    <dbReference type="NCBI Taxonomy" id="1955052"/>
    <lineage>
        <taxon>Bacteria</taxon>
        <taxon>Pseudomonadati</taxon>
        <taxon>Bacteroidota</taxon>
        <taxon>Sphingobacteriia</taxon>
        <taxon>Sphingobacteriales</taxon>
        <taxon>Sphingobacteriaceae</taxon>
        <taxon>Mucilaginibacter</taxon>
    </lineage>
</organism>
<dbReference type="Gene3D" id="2.60.40.1930">
    <property type="match status" value="1"/>
</dbReference>
<proteinExistence type="predicted"/>
<evidence type="ECO:0000313" key="2">
    <source>
        <dbReference type="EMBL" id="MDT3403074.1"/>
    </source>
</evidence>
<keyword evidence="3" id="KW-1185">Reference proteome</keyword>
<feature type="signal peptide" evidence="1">
    <location>
        <begin position="1"/>
        <end position="26"/>
    </location>
</feature>
<evidence type="ECO:0000256" key="1">
    <source>
        <dbReference type="SAM" id="SignalP"/>
    </source>
</evidence>
<evidence type="ECO:0000313" key="3">
    <source>
        <dbReference type="Proteomes" id="UP001258315"/>
    </source>
</evidence>
<reference evidence="3" key="1">
    <citation type="submission" date="2023-07" db="EMBL/GenBank/DDBJ databases">
        <title>Functional and genomic diversity of the sorghum phyllosphere microbiome.</title>
        <authorList>
            <person name="Shade A."/>
        </authorList>
    </citation>
    <scope>NUCLEOTIDE SEQUENCE [LARGE SCALE GENOMIC DNA]</scope>
    <source>
        <strain evidence="3">SORGH_AS_0422</strain>
    </source>
</reference>
<dbReference type="EMBL" id="JAVLVU010000001">
    <property type="protein sequence ID" value="MDT3403074.1"/>
    <property type="molecule type" value="Genomic_DNA"/>
</dbReference>
<dbReference type="Proteomes" id="UP001258315">
    <property type="component" value="Unassembled WGS sequence"/>
</dbReference>
<keyword evidence="1" id="KW-0732">Signal</keyword>
<gene>
    <name evidence="2" type="ORF">QE417_002146</name>
</gene>
<name>A0ABU3GTJ2_9SPHI</name>
<accession>A0ABU3GTJ2</accession>
<feature type="chain" id="PRO_5045489447" description="Carboxypeptidase regulatory-like domain-containing protein" evidence="1">
    <location>
        <begin position="27"/>
        <end position="933"/>
    </location>
</feature>